<dbReference type="InterPro" id="IPR036028">
    <property type="entry name" value="SH3-like_dom_sf"/>
</dbReference>
<dbReference type="FunFam" id="2.30.30.40:FF:000056">
    <property type="entry name" value="rho GTPase-activating protein 12 isoform X1"/>
    <property type="match status" value="1"/>
</dbReference>
<reference evidence="9 10" key="1">
    <citation type="journal article" date="2011" name="Proc. Natl. Acad. Sci. U.S.A.">
        <title>Genetic diversity and population structure of the endangered marsupial Sarcophilus harrisii (Tasmanian devil).</title>
        <authorList>
            <person name="Miller W."/>
            <person name="Hayes V.M."/>
            <person name="Ratan A."/>
            <person name="Petersen D.C."/>
            <person name="Wittekindt N.E."/>
            <person name="Miller J."/>
            <person name="Walenz B."/>
            <person name="Knight J."/>
            <person name="Qi J."/>
            <person name="Zhao F."/>
            <person name="Wang Q."/>
            <person name="Bedoya-Reina O.C."/>
            <person name="Katiyar N."/>
            <person name="Tomsho L.P."/>
            <person name="Kasson L.M."/>
            <person name="Hardie R.A."/>
            <person name="Woodbridge P."/>
            <person name="Tindall E.A."/>
            <person name="Bertelsen M.F."/>
            <person name="Dixon D."/>
            <person name="Pyecroft S."/>
            <person name="Helgen K.M."/>
            <person name="Lesk A.M."/>
            <person name="Pringle T.H."/>
            <person name="Patterson N."/>
            <person name="Zhang Y."/>
            <person name="Kreiss A."/>
            <person name="Woods G.M."/>
            <person name="Jones M.E."/>
            <person name="Schuster S.C."/>
        </authorList>
    </citation>
    <scope>NUCLEOTIDE SEQUENCE [LARGE SCALE GENOMIC DNA]</scope>
</reference>
<feature type="compositionally biased region" description="Basic and acidic residues" evidence="4">
    <location>
        <begin position="438"/>
        <end position="450"/>
    </location>
</feature>
<feature type="region of interest" description="Disordered" evidence="4">
    <location>
        <begin position="428"/>
        <end position="453"/>
    </location>
</feature>
<dbReference type="GO" id="GO:0005096">
    <property type="term" value="F:GTPase activator activity"/>
    <property type="evidence" value="ECO:0007669"/>
    <property type="project" value="UniProtKB-KW"/>
</dbReference>
<feature type="domain" description="Rho-GAP" evidence="8">
    <location>
        <begin position="500"/>
        <end position="688"/>
    </location>
</feature>
<dbReference type="SUPFAM" id="SSF50729">
    <property type="entry name" value="PH domain-like"/>
    <property type="match status" value="1"/>
</dbReference>
<feature type="region of interest" description="Disordered" evidence="4">
    <location>
        <begin position="126"/>
        <end position="163"/>
    </location>
</feature>
<dbReference type="InterPro" id="IPR036020">
    <property type="entry name" value="WW_dom_sf"/>
</dbReference>
<feature type="domain" description="WW" evidence="7">
    <location>
        <begin position="256"/>
        <end position="289"/>
    </location>
</feature>
<gene>
    <name evidence="9" type="primary">ARHGAP12</name>
</gene>
<evidence type="ECO:0000313" key="9">
    <source>
        <dbReference type="Ensembl" id="ENSSHAP00000034775.1"/>
    </source>
</evidence>
<feature type="compositionally biased region" description="Low complexity" evidence="4">
    <location>
        <begin position="152"/>
        <end position="163"/>
    </location>
</feature>
<feature type="domain" description="SH3" evidence="5">
    <location>
        <begin position="10"/>
        <end position="72"/>
    </location>
</feature>
<dbReference type="CDD" id="cd12070">
    <property type="entry name" value="SH3_ARHGAP12"/>
    <property type="match status" value="1"/>
</dbReference>
<dbReference type="FunFam" id="1.10.555.10:FF:000003">
    <property type="entry name" value="Putative rho GTPase-activating protein 12"/>
    <property type="match status" value="1"/>
</dbReference>
<evidence type="ECO:0000259" key="6">
    <source>
        <dbReference type="PROSITE" id="PS50003"/>
    </source>
</evidence>
<dbReference type="SUPFAM" id="SSF48350">
    <property type="entry name" value="GTPase activation domain, GAP"/>
    <property type="match status" value="1"/>
</dbReference>
<dbReference type="SMART" id="SM00324">
    <property type="entry name" value="RhoGAP"/>
    <property type="match status" value="1"/>
</dbReference>
<dbReference type="PROSITE" id="PS50003">
    <property type="entry name" value="PH_DOMAIN"/>
    <property type="match status" value="1"/>
</dbReference>
<keyword evidence="2" id="KW-0343">GTPase activation</keyword>
<reference evidence="9" key="2">
    <citation type="submission" date="2025-08" db="UniProtKB">
        <authorList>
            <consortium name="Ensembl"/>
        </authorList>
    </citation>
    <scope>IDENTIFICATION</scope>
</reference>
<dbReference type="Gene3D" id="1.10.555.10">
    <property type="entry name" value="Rho GTPase activation protein"/>
    <property type="match status" value="1"/>
</dbReference>
<dbReference type="PANTHER" id="PTHR23176">
    <property type="entry name" value="RHO/RAC/CDC GTPASE-ACTIVATING PROTEIN"/>
    <property type="match status" value="1"/>
</dbReference>
<keyword evidence="10" id="KW-1185">Reference proteome</keyword>
<dbReference type="Pfam" id="PF16618">
    <property type="entry name" value="SH3-WW_linker"/>
    <property type="match status" value="1"/>
</dbReference>
<evidence type="ECO:0000313" key="10">
    <source>
        <dbReference type="Proteomes" id="UP000007648"/>
    </source>
</evidence>
<dbReference type="InterPro" id="IPR035491">
    <property type="entry name" value="ARHGAP12_SH3"/>
</dbReference>
<dbReference type="Gene3D" id="2.20.70.10">
    <property type="match status" value="1"/>
</dbReference>
<dbReference type="PROSITE" id="PS50238">
    <property type="entry name" value="RHOGAP"/>
    <property type="match status" value="1"/>
</dbReference>
<evidence type="ECO:0000256" key="2">
    <source>
        <dbReference type="ARBA" id="ARBA00022468"/>
    </source>
</evidence>
<evidence type="ECO:0000256" key="3">
    <source>
        <dbReference type="PROSITE-ProRule" id="PRU00192"/>
    </source>
</evidence>
<dbReference type="Gene3D" id="2.30.29.30">
    <property type="entry name" value="Pleckstrin-homology domain (PH domain)/Phosphotyrosine-binding domain (PTB)"/>
    <property type="match status" value="1"/>
</dbReference>
<dbReference type="PROSITE" id="PS50002">
    <property type="entry name" value="SH3"/>
    <property type="match status" value="1"/>
</dbReference>
<dbReference type="InterPro" id="IPR001452">
    <property type="entry name" value="SH3_domain"/>
</dbReference>
<dbReference type="InterPro" id="IPR001849">
    <property type="entry name" value="PH_domain"/>
</dbReference>
<evidence type="ECO:0000256" key="1">
    <source>
        <dbReference type="ARBA" id="ARBA00022443"/>
    </source>
</evidence>
<dbReference type="SUPFAM" id="SSF50044">
    <property type="entry name" value="SH3-domain"/>
    <property type="match status" value="1"/>
</dbReference>
<evidence type="ECO:0000259" key="5">
    <source>
        <dbReference type="PROSITE" id="PS50002"/>
    </source>
</evidence>
<feature type="region of interest" description="Disordered" evidence="4">
    <location>
        <begin position="185"/>
        <end position="232"/>
    </location>
</feature>
<evidence type="ECO:0000259" key="8">
    <source>
        <dbReference type="PROSITE" id="PS50238"/>
    </source>
</evidence>
<dbReference type="Pfam" id="PF00620">
    <property type="entry name" value="RhoGAP"/>
    <property type="match status" value="1"/>
</dbReference>
<evidence type="ECO:0000259" key="7">
    <source>
        <dbReference type="PROSITE" id="PS50020"/>
    </source>
</evidence>
<dbReference type="InterPro" id="IPR008936">
    <property type="entry name" value="Rho_GTPase_activation_prot"/>
</dbReference>
<proteinExistence type="predicted"/>
<dbReference type="CDD" id="cd04403">
    <property type="entry name" value="RhoGAP_ARHGAP27_15_12_9"/>
    <property type="match status" value="1"/>
</dbReference>
<keyword evidence="1 3" id="KW-0728">SH3 domain</keyword>
<dbReference type="Pfam" id="PF00397">
    <property type="entry name" value="WW"/>
    <property type="match status" value="1"/>
</dbReference>
<dbReference type="AlphaFoldDB" id="A0A7N4V2X4"/>
<dbReference type="PROSITE" id="PS50020">
    <property type="entry name" value="WW_DOMAIN_2"/>
    <property type="match status" value="1"/>
</dbReference>
<dbReference type="Gene3D" id="2.30.30.40">
    <property type="entry name" value="SH3 Domains"/>
    <property type="match status" value="1"/>
</dbReference>
<accession>A0A7N4V2X4</accession>
<dbReference type="Proteomes" id="UP000007648">
    <property type="component" value="Unassembled WGS sequence"/>
</dbReference>
<dbReference type="SUPFAM" id="SSF51045">
    <property type="entry name" value="WW domain"/>
    <property type="match status" value="1"/>
</dbReference>
<reference evidence="9" key="3">
    <citation type="submission" date="2025-09" db="UniProtKB">
        <authorList>
            <consortium name="Ensembl"/>
        </authorList>
    </citation>
    <scope>IDENTIFICATION</scope>
</reference>
<dbReference type="SMART" id="SM00456">
    <property type="entry name" value="WW"/>
    <property type="match status" value="1"/>
</dbReference>
<dbReference type="GO" id="GO:0005737">
    <property type="term" value="C:cytoplasm"/>
    <property type="evidence" value="ECO:0007669"/>
    <property type="project" value="TreeGrafter"/>
</dbReference>
<organism evidence="9 10">
    <name type="scientific">Sarcophilus harrisii</name>
    <name type="common">Tasmanian devil</name>
    <name type="synonym">Sarcophilus laniarius</name>
    <dbReference type="NCBI Taxonomy" id="9305"/>
    <lineage>
        <taxon>Eukaryota</taxon>
        <taxon>Metazoa</taxon>
        <taxon>Chordata</taxon>
        <taxon>Craniata</taxon>
        <taxon>Vertebrata</taxon>
        <taxon>Euteleostomi</taxon>
        <taxon>Mammalia</taxon>
        <taxon>Metatheria</taxon>
        <taxon>Dasyuromorphia</taxon>
        <taxon>Dasyuridae</taxon>
        <taxon>Sarcophilus</taxon>
    </lineage>
</organism>
<dbReference type="InterPro" id="IPR000198">
    <property type="entry name" value="RhoGAP_dom"/>
</dbReference>
<dbReference type="Pfam" id="PF00169">
    <property type="entry name" value="PH"/>
    <property type="match status" value="1"/>
</dbReference>
<protein>
    <submittedName>
        <fullName evidence="9">Rho GTPase activating protein 12</fullName>
    </submittedName>
</protein>
<dbReference type="SMART" id="SM00326">
    <property type="entry name" value="SH3"/>
    <property type="match status" value="1"/>
</dbReference>
<dbReference type="PANTHER" id="PTHR23176:SF107">
    <property type="entry name" value="RHO GTPASE-ACTIVATING PROTEIN 12"/>
    <property type="match status" value="1"/>
</dbReference>
<dbReference type="CDD" id="cd00201">
    <property type="entry name" value="WW"/>
    <property type="match status" value="1"/>
</dbReference>
<dbReference type="InterPro" id="IPR050729">
    <property type="entry name" value="Rho-GAP"/>
</dbReference>
<dbReference type="GeneTree" id="ENSGT00950000182860"/>
<sequence length="690" mass="78135">MADRGGRTIPGQIYIEVEYDYEYEAKDKKIVIKQGERYILVKKTNDDWWQVKPDENSKAFYVPAQYVKEIGRKALMPPVKPAVGLLNNSTKIIQRSTENVNKSPELSSFGKSSSIQVTGLVRDANQNFGPNSSSGQTVLNLDLVPNNGRFNSDSQSPKVSSQSKTHLFGHFSASEFIDIEKTSFSHEQSCDSAGEGSERIQQDSESGDELSSSSTEQIRPTTPPNQGRPDSPVYANLQELKISQSALPPLPGSPAIQINGEWETHKDSTGRCYYYNRGTQERTWKPPRWTRDANVNKGDCHNSGDQELLSSEENYHSSCYSQSDSQCGSPPRGWSEELDERGHTLYTSDYTNEKFGSNQSKPEFTVDLKGATIELASKDKSSKKNVYELKTRQGTELLIQCDNDTLMNDWIKVLNCTISNQAVEYDEAVEEEVPDSPGVEKHDKEKDHKDTKKLRSMKVLSIDSSEQKKTKKNLKKFLTRRPTLQAVREKGYIKDQVFGSNLANLCQKENGTVPKFVKLCIEHVEEHGLDIDGIYRVSGNLAVIQKLRFAVNHDEKLDLNDSKWEDIHVITGALKMFFRELPEPLFTFNHFNDFVNAIKQEPRQRVGAVRDLIKQLPKPNQDTMQVLFRHLKRVVENGEKNRMTYQSVAIVFGPTLLKPEKETGNIAVHTVYQNQIVELILLELNSIFGR</sequence>
<feature type="compositionally biased region" description="Polar residues" evidence="4">
    <location>
        <begin position="126"/>
        <end position="139"/>
    </location>
</feature>
<feature type="domain" description="PH" evidence="6">
    <location>
        <begin position="338"/>
        <end position="419"/>
    </location>
</feature>
<evidence type="ECO:0000256" key="4">
    <source>
        <dbReference type="SAM" id="MobiDB-lite"/>
    </source>
</evidence>
<dbReference type="Pfam" id="PF00018">
    <property type="entry name" value="SH3_1"/>
    <property type="match status" value="1"/>
</dbReference>
<dbReference type="InterPro" id="IPR001202">
    <property type="entry name" value="WW_dom"/>
</dbReference>
<name>A0A7N4V2X4_SARHA</name>
<dbReference type="FunFam" id="2.20.70.10:FF:000024">
    <property type="entry name" value="Rho GTPase activating protein 12"/>
    <property type="match status" value="1"/>
</dbReference>
<dbReference type="Ensembl" id="ENSSHAT00000038104.1">
    <property type="protein sequence ID" value="ENSSHAP00000034775.1"/>
    <property type="gene ID" value="ENSSHAG00000007832.2"/>
</dbReference>
<dbReference type="GO" id="GO:0007165">
    <property type="term" value="P:signal transduction"/>
    <property type="evidence" value="ECO:0007669"/>
    <property type="project" value="InterPro"/>
</dbReference>
<dbReference type="InterPro" id="IPR011993">
    <property type="entry name" value="PH-like_dom_sf"/>
</dbReference>